<dbReference type="SUPFAM" id="SSF52799">
    <property type="entry name" value="(Phosphotyrosine protein) phosphatases II"/>
    <property type="match status" value="1"/>
</dbReference>
<dbReference type="EMBL" id="UXUI01007342">
    <property type="protein sequence ID" value="VDD87098.1"/>
    <property type="molecule type" value="Genomic_DNA"/>
</dbReference>
<keyword evidence="5" id="KW-0443">Lipid metabolism</keyword>
<evidence type="ECO:0000313" key="12">
    <source>
        <dbReference type="Proteomes" id="UP000274131"/>
    </source>
</evidence>
<dbReference type="GO" id="GO:0005737">
    <property type="term" value="C:cytoplasm"/>
    <property type="evidence" value="ECO:0007669"/>
    <property type="project" value="UniProtKB-SubCell"/>
</dbReference>
<feature type="active site" description="Phosphocysteine intermediate" evidence="6">
    <location>
        <position position="385"/>
    </location>
</feature>
<dbReference type="PROSITE" id="PS00383">
    <property type="entry name" value="TYR_PHOSPHATASE_1"/>
    <property type="match status" value="1"/>
</dbReference>
<protein>
    <submittedName>
        <fullName evidence="13">Phosphatidylinositol-3,5-bisphosphate 3-phosphatase</fullName>
    </submittedName>
</protein>
<feature type="domain" description="Myotubularin phosphatase" evidence="10">
    <location>
        <begin position="172"/>
        <end position="551"/>
    </location>
</feature>
<comment type="similarity">
    <text evidence="3">Belongs to the protein-tyrosine phosphatase family. Non-receptor class myotubularin subfamily.</text>
</comment>
<dbReference type="PANTHER" id="PTHR10807:SF128">
    <property type="entry name" value="PHOSPHATIDYLINOSITOL-3,5-BISPHOSPHATE 3-PHOSPHATASE"/>
    <property type="match status" value="1"/>
</dbReference>
<evidence type="ECO:0000256" key="3">
    <source>
        <dbReference type="ARBA" id="ARBA00007471"/>
    </source>
</evidence>
<dbReference type="InterPro" id="IPR000387">
    <property type="entry name" value="Tyr_Pase_dom"/>
</dbReference>
<dbReference type="InterPro" id="IPR030564">
    <property type="entry name" value="Myotubularin"/>
</dbReference>
<feature type="binding site" evidence="7">
    <location>
        <begin position="300"/>
        <end position="303"/>
    </location>
    <ligand>
        <name>substrate</name>
    </ligand>
</feature>
<organism evidence="13">
    <name type="scientific">Enterobius vermicularis</name>
    <name type="common">Human pinworm</name>
    <dbReference type="NCBI Taxonomy" id="51028"/>
    <lineage>
        <taxon>Eukaryota</taxon>
        <taxon>Metazoa</taxon>
        <taxon>Ecdysozoa</taxon>
        <taxon>Nematoda</taxon>
        <taxon>Chromadorea</taxon>
        <taxon>Rhabditida</taxon>
        <taxon>Spirurina</taxon>
        <taxon>Oxyuridomorpha</taxon>
        <taxon>Oxyuroidea</taxon>
        <taxon>Oxyuridae</taxon>
        <taxon>Enterobius</taxon>
    </lineage>
</organism>
<dbReference type="AlphaFoldDB" id="A0A0N4UY87"/>
<keyword evidence="4" id="KW-0963">Cytoplasm</keyword>
<keyword evidence="12" id="KW-1185">Reference proteome</keyword>
<dbReference type="GO" id="GO:0012505">
    <property type="term" value="C:endomembrane system"/>
    <property type="evidence" value="ECO:0007669"/>
    <property type="project" value="UniProtKB-SubCell"/>
</dbReference>
<dbReference type="SUPFAM" id="SSF50729">
    <property type="entry name" value="PH domain-like"/>
    <property type="match status" value="1"/>
</dbReference>
<dbReference type="GO" id="GO:0046856">
    <property type="term" value="P:phosphatidylinositol dephosphorylation"/>
    <property type="evidence" value="ECO:0007669"/>
    <property type="project" value="TreeGrafter"/>
</dbReference>
<feature type="binding site" evidence="7">
    <location>
        <begin position="385"/>
        <end position="391"/>
    </location>
    <ligand>
        <name>substrate</name>
    </ligand>
</feature>
<evidence type="ECO:0000256" key="2">
    <source>
        <dbReference type="ARBA" id="ARBA00004496"/>
    </source>
</evidence>
<evidence type="ECO:0000313" key="13">
    <source>
        <dbReference type="WBParaSite" id="EVEC_0000253301-mRNA-1"/>
    </source>
</evidence>
<reference evidence="13" key="1">
    <citation type="submission" date="2017-02" db="UniProtKB">
        <authorList>
            <consortium name="WormBaseParasite"/>
        </authorList>
    </citation>
    <scope>IDENTIFICATION</scope>
</reference>
<dbReference type="GO" id="GO:0052629">
    <property type="term" value="F:phosphatidylinositol-3,5-bisphosphate 3-phosphatase activity"/>
    <property type="evidence" value="ECO:0007669"/>
    <property type="project" value="TreeGrafter"/>
</dbReference>
<reference evidence="11 12" key="2">
    <citation type="submission" date="2018-10" db="EMBL/GenBank/DDBJ databases">
        <authorList>
            <consortium name="Pathogen Informatics"/>
        </authorList>
    </citation>
    <scope>NUCLEOTIDE SEQUENCE [LARGE SCALE GENOMIC DNA]</scope>
</reference>
<evidence type="ECO:0000259" key="9">
    <source>
        <dbReference type="PROSITE" id="PS50056"/>
    </source>
</evidence>
<evidence type="ECO:0000256" key="8">
    <source>
        <dbReference type="SAM" id="MobiDB-lite"/>
    </source>
</evidence>
<evidence type="ECO:0000256" key="7">
    <source>
        <dbReference type="PIRSR" id="PIRSR630564-2"/>
    </source>
</evidence>
<dbReference type="InterPro" id="IPR010569">
    <property type="entry name" value="Myotubularin-like_Pase_dom"/>
</dbReference>
<evidence type="ECO:0000256" key="4">
    <source>
        <dbReference type="ARBA" id="ARBA00022490"/>
    </source>
</evidence>
<evidence type="ECO:0000256" key="1">
    <source>
        <dbReference type="ARBA" id="ARBA00004184"/>
    </source>
</evidence>
<evidence type="ECO:0000313" key="11">
    <source>
        <dbReference type="EMBL" id="VDD87098.1"/>
    </source>
</evidence>
<dbReference type="InterPro" id="IPR016130">
    <property type="entry name" value="Tyr_Pase_AS"/>
</dbReference>
<evidence type="ECO:0000259" key="10">
    <source>
        <dbReference type="PROSITE" id="PS51339"/>
    </source>
</evidence>
<dbReference type="Gene3D" id="2.30.29.30">
    <property type="entry name" value="Pleckstrin-homology domain (PH domain)/Phosphotyrosine-binding domain (PTB)"/>
    <property type="match status" value="1"/>
</dbReference>
<dbReference type="CDD" id="cd13223">
    <property type="entry name" value="PH-GRAM_MTM-like"/>
    <property type="match status" value="1"/>
</dbReference>
<evidence type="ECO:0000256" key="6">
    <source>
        <dbReference type="PIRSR" id="PIRSR630564-1"/>
    </source>
</evidence>
<feature type="domain" description="Tyrosine specific protein phosphatases" evidence="9">
    <location>
        <begin position="361"/>
        <end position="402"/>
    </location>
</feature>
<dbReference type="OrthoDB" id="271628at2759"/>
<dbReference type="SMART" id="SM00404">
    <property type="entry name" value="PTPc_motif"/>
    <property type="match status" value="1"/>
</dbReference>
<feature type="region of interest" description="Disordered" evidence="8">
    <location>
        <begin position="592"/>
        <end position="611"/>
    </location>
</feature>
<evidence type="ECO:0000256" key="5">
    <source>
        <dbReference type="ARBA" id="ARBA00023098"/>
    </source>
</evidence>
<dbReference type="WBParaSite" id="EVEC_0000253301-mRNA-1">
    <property type="protein sequence ID" value="EVEC_0000253301-mRNA-1"/>
    <property type="gene ID" value="EVEC_0000253301"/>
</dbReference>
<dbReference type="STRING" id="51028.A0A0N4UY87"/>
<comment type="subcellular location">
    <subcellularLocation>
        <location evidence="2">Cytoplasm</location>
    </subcellularLocation>
    <subcellularLocation>
        <location evidence="1">Endomembrane system</location>
        <topology evidence="1">Peripheral membrane protein</topology>
    </subcellularLocation>
</comment>
<dbReference type="InterPro" id="IPR011993">
    <property type="entry name" value="PH-like_dom_sf"/>
</dbReference>
<name>A0A0N4UY87_ENTVE</name>
<dbReference type="GO" id="GO:0004438">
    <property type="term" value="F:phosphatidylinositol-3-phosphate phosphatase activity"/>
    <property type="evidence" value="ECO:0007669"/>
    <property type="project" value="TreeGrafter"/>
</dbReference>
<feature type="compositionally biased region" description="Low complexity" evidence="8">
    <location>
        <begin position="597"/>
        <end position="611"/>
    </location>
</feature>
<accession>A0A0N4UY87</accession>
<dbReference type="PROSITE" id="PS51339">
    <property type="entry name" value="PPASE_MYOTUBULARIN"/>
    <property type="match status" value="1"/>
</dbReference>
<dbReference type="GO" id="GO:0016020">
    <property type="term" value="C:membrane"/>
    <property type="evidence" value="ECO:0007669"/>
    <property type="project" value="TreeGrafter"/>
</dbReference>
<dbReference type="Pfam" id="PF06602">
    <property type="entry name" value="Myotub-related"/>
    <property type="match status" value="1"/>
</dbReference>
<proteinExistence type="inferred from homology"/>
<dbReference type="Proteomes" id="UP000274131">
    <property type="component" value="Unassembled WGS sequence"/>
</dbReference>
<sequence>MGSSEEDFKDDLLTAIGLSPRNNNLNTTQLSQRSTNERSWLLPGEDVQIQEANIGYMSPIGKINGRVLVTNFRLRFEARDASAKRNKCCQFDVPLGCISRVEKVGYSTVSLGEDSYGLEITCKDLRNIRFVHQPTNHSRRPLYENLQKFAFPVTNKLPFFATVYKPEFTFDGWTLFDTVKEFERMNVPNETWKITKVNDCYELADTYPAFLAVPAAALNEEPDFLAKVGSFRSKQRIPVLSWINPTTQAAITRSSQPMVGVTSKKSPDDEKYLRMIVDANAHAHQLLIFDARPLVNAKVNKAKGGGFEDSYDNCRLFFLDIQNIHVVRESLRKLKDASFPRVDEKNWLRALEESKWLSHIQTILDGSKQIAREVEDNHASVLVHCSDGWDRTAQLTALAMLQLDPFYRTINGFAVLTEKEWCSFGHKFAQRVGHGEDKHSDAERSPVFVQFIDCVWQLLRQFPYAFEFNASFLITILDELYSCRFGTFLYNTEKQRHREQAVKKNTVSLWSYINDNKVAFLNPLYNRYPRYIDILRPNTKMAQIQTWKEYYFRHNPRVVAQDRVDIEMLLNEKLLLRLEALTAKIEERGQAVNKDTSLAASRSSPSAPLRQ</sequence>
<dbReference type="PANTHER" id="PTHR10807">
    <property type="entry name" value="MYOTUBULARIN-RELATED"/>
    <property type="match status" value="1"/>
</dbReference>
<dbReference type="PROSITE" id="PS50056">
    <property type="entry name" value="TYR_PHOSPHATASE_2"/>
    <property type="match status" value="1"/>
</dbReference>
<gene>
    <name evidence="11" type="ORF">EVEC_LOCUS2241</name>
</gene>
<dbReference type="InterPro" id="IPR029021">
    <property type="entry name" value="Prot-tyrosine_phosphatase-like"/>
</dbReference>
<feature type="binding site" evidence="7">
    <location>
        <begin position="323"/>
        <end position="324"/>
    </location>
    <ligand>
        <name>substrate</name>
    </ligand>
</feature>
<dbReference type="InterPro" id="IPR003595">
    <property type="entry name" value="Tyr_Pase_cat"/>
</dbReference>